<protein>
    <submittedName>
        <fullName evidence="3">CHASE3 domain-containing protein</fullName>
    </submittedName>
</protein>
<dbReference type="PANTHER" id="PTHR43081">
    <property type="entry name" value="ADENYLATE CYCLASE, TERMINAL-DIFFERENTIATION SPECIFIC-RELATED"/>
    <property type="match status" value="1"/>
</dbReference>
<evidence type="ECO:0000256" key="1">
    <source>
        <dbReference type="SAM" id="Phobius"/>
    </source>
</evidence>
<dbReference type="PANTHER" id="PTHR43081:SF1">
    <property type="entry name" value="ADENYLATE CYCLASE, TERMINAL-DIFFERENTIATION SPECIFIC"/>
    <property type="match status" value="1"/>
</dbReference>
<reference evidence="4" key="1">
    <citation type="journal article" date="2019" name="Int. J. Syst. Evol. Microbiol.">
        <title>The Global Catalogue of Microorganisms (GCM) 10K type strain sequencing project: providing services to taxonomists for standard genome sequencing and annotation.</title>
        <authorList>
            <consortium name="The Broad Institute Genomics Platform"/>
            <consortium name="The Broad Institute Genome Sequencing Center for Infectious Disease"/>
            <person name="Wu L."/>
            <person name="Ma J."/>
        </authorList>
    </citation>
    <scope>NUCLEOTIDE SEQUENCE [LARGE SCALE GENOMIC DNA]</scope>
    <source>
        <strain evidence="4">CCUG 48316</strain>
    </source>
</reference>
<name>A0ABW2BP94_9HYPH</name>
<dbReference type="Proteomes" id="UP001596292">
    <property type="component" value="Unassembled WGS sequence"/>
</dbReference>
<dbReference type="EMBL" id="JBHSWN010000001">
    <property type="protein sequence ID" value="MFC6791697.1"/>
    <property type="molecule type" value="Genomic_DNA"/>
</dbReference>
<dbReference type="RefSeq" id="WP_378972838.1">
    <property type="nucleotide sequence ID" value="NZ_JBHSWN010000001.1"/>
</dbReference>
<dbReference type="Pfam" id="PF05227">
    <property type="entry name" value="CHASE3"/>
    <property type="match status" value="1"/>
</dbReference>
<proteinExistence type="predicted"/>
<accession>A0ABW2BP94</accession>
<dbReference type="SMART" id="SM00044">
    <property type="entry name" value="CYCc"/>
    <property type="match status" value="1"/>
</dbReference>
<evidence type="ECO:0000259" key="2">
    <source>
        <dbReference type="PROSITE" id="PS50125"/>
    </source>
</evidence>
<keyword evidence="4" id="KW-1185">Reference proteome</keyword>
<dbReference type="InterPro" id="IPR001054">
    <property type="entry name" value="A/G_cyclase"/>
</dbReference>
<dbReference type="InterPro" id="IPR007891">
    <property type="entry name" value="CHASE3"/>
</dbReference>
<feature type="transmembrane region" description="Helical" evidence="1">
    <location>
        <begin position="188"/>
        <end position="208"/>
    </location>
</feature>
<keyword evidence="1" id="KW-0472">Membrane</keyword>
<keyword evidence="1" id="KW-0812">Transmembrane</keyword>
<evidence type="ECO:0000313" key="4">
    <source>
        <dbReference type="Proteomes" id="UP001596292"/>
    </source>
</evidence>
<dbReference type="SUPFAM" id="SSF55073">
    <property type="entry name" value="Nucleotide cyclase"/>
    <property type="match status" value="1"/>
</dbReference>
<feature type="transmembrane region" description="Helical" evidence="1">
    <location>
        <begin position="23"/>
        <end position="43"/>
    </location>
</feature>
<dbReference type="InterPro" id="IPR050697">
    <property type="entry name" value="Adenylyl/Guanylyl_Cyclase_3/4"/>
</dbReference>
<dbReference type="Pfam" id="PF00211">
    <property type="entry name" value="Guanylate_cyc"/>
    <property type="match status" value="1"/>
</dbReference>
<feature type="domain" description="Guanylate cyclase" evidence="2">
    <location>
        <begin position="248"/>
        <end position="378"/>
    </location>
</feature>
<dbReference type="CDD" id="cd07302">
    <property type="entry name" value="CHD"/>
    <property type="match status" value="1"/>
</dbReference>
<dbReference type="Gene3D" id="3.30.70.1230">
    <property type="entry name" value="Nucleotide cyclase"/>
    <property type="match status" value="1"/>
</dbReference>
<dbReference type="InterPro" id="IPR029787">
    <property type="entry name" value="Nucleotide_cyclase"/>
</dbReference>
<keyword evidence="1" id="KW-1133">Transmembrane helix</keyword>
<gene>
    <name evidence="3" type="ORF">ACFQE0_20105</name>
</gene>
<sequence length="442" mass="48365">MSTHAALTVIDRLPTRSRTVDRMVVGCVVILAMLGIAVGAFTYQQRGTEAVRHAMVVDGLLGRVLSAVQDAETGQRGYLLTGEDVFLTPFREGRAKVNREVARLHELLRDDASQRAELDTLILLIRTKLDELGTTVDLRRNGDLDRSQSLVRAGHGRQVMDEIRTVIGRMEDHEAAFMEQRQATISRIALLIWGLFAGVVVALVLFALSATREAARRRSLSRFLPRELVSRLADDDGSLKAGRRQQAVIAFIDMRGSTAIAERLDPQELSAFLSSFRKRVMRLSRLHGGVVDKFIGDGALVVFGLPEPAPDDAARAVAFARDLVAVIARWNDKGEHDASVRIGVGLHCGEVFSGIIGEEARYEFTVLGDTVNVAARLEQATKVHGVSVLASEAVRRAAGAEAAAWREVSREPLRGRREAMPYYTLDIPASETTAADPEKDAA</sequence>
<evidence type="ECO:0000313" key="3">
    <source>
        <dbReference type="EMBL" id="MFC6791697.1"/>
    </source>
</evidence>
<organism evidence="3 4">
    <name type="scientific">Methylobacterium komagatae</name>
    <dbReference type="NCBI Taxonomy" id="374425"/>
    <lineage>
        <taxon>Bacteria</taxon>
        <taxon>Pseudomonadati</taxon>
        <taxon>Pseudomonadota</taxon>
        <taxon>Alphaproteobacteria</taxon>
        <taxon>Hyphomicrobiales</taxon>
        <taxon>Methylobacteriaceae</taxon>
        <taxon>Methylobacterium</taxon>
    </lineage>
</organism>
<dbReference type="CDD" id="cd19410">
    <property type="entry name" value="HK9-like_sensor"/>
    <property type="match status" value="1"/>
</dbReference>
<dbReference type="PROSITE" id="PS50125">
    <property type="entry name" value="GUANYLATE_CYCLASE_2"/>
    <property type="match status" value="1"/>
</dbReference>
<comment type="caution">
    <text evidence="3">The sequence shown here is derived from an EMBL/GenBank/DDBJ whole genome shotgun (WGS) entry which is preliminary data.</text>
</comment>